<evidence type="ECO:0000259" key="8">
    <source>
        <dbReference type="Pfam" id="PF02687"/>
    </source>
</evidence>
<dbReference type="PANTHER" id="PTHR30572">
    <property type="entry name" value="MEMBRANE COMPONENT OF TRANSPORTER-RELATED"/>
    <property type="match status" value="1"/>
</dbReference>
<dbReference type="Pfam" id="PF02687">
    <property type="entry name" value="FtsX"/>
    <property type="match status" value="1"/>
</dbReference>
<feature type="transmembrane region" description="Helical" evidence="7">
    <location>
        <begin position="300"/>
        <end position="321"/>
    </location>
</feature>
<sequence length="442" mass="49221">MNILKIAFRNLNRQKRRSILLVVAVVFGFFIVTFIDGFSQGAMKSLEYQLAKIIGGHVSIAGAQKSGEKSEDDSAEEYLDSDELIEMVIKETGIKPMYVTRRSELDSTLIFEGKEFPQLILGCDFDKEKLLKDSISFKEGSWETMKAENAILVSEQTAENFNIRFNDILLCETKTSSGKLTVAEFQVRGISLSTSITGQVSVYANKAYINKITESPENRFHAYSIFLENANMQGPVADMLEKKLSEYAPVTNRMQARLLNRQRPINELTRQLNYGKWEGTKYMVASMYDVSPEITVMITYVQMASFVILIVLLLITMIGISNTFRMIVHERKSEIGTMRSCGVKRLSVGFLFISEAVLLSVIGSIIGIFLAITVMQVISFIPIASSSAFSIITKDGYFSWKLSLLSVCIKFSAMIFLTLLAAAASAGRAANMVPAEALRVGK</sequence>
<dbReference type="GO" id="GO:0022857">
    <property type="term" value="F:transmembrane transporter activity"/>
    <property type="evidence" value="ECO:0007669"/>
    <property type="project" value="TreeGrafter"/>
</dbReference>
<keyword evidence="5 7" id="KW-0472">Membrane</keyword>
<evidence type="ECO:0000256" key="3">
    <source>
        <dbReference type="ARBA" id="ARBA00022692"/>
    </source>
</evidence>
<evidence type="ECO:0000313" key="10">
    <source>
        <dbReference type="Proteomes" id="UP000593915"/>
    </source>
</evidence>
<feature type="domain" description="ABC3 transporter permease C-terminal" evidence="8">
    <location>
        <begin position="307"/>
        <end position="433"/>
    </location>
</feature>
<proteinExistence type="inferred from homology"/>
<dbReference type="InterPro" id="IPR050250">
    <property type="entry name" value="Macrolide_Exporter_MacB"/>
</dbReference>
<evidence type="ECO:0000256" key="6">
    <source>
        <dbReference type="ARBA" id="ARBA00038076"/>
    </source>
</evidence>
<evidence type="ECO:0000256" key="1">
    <source>
        <dbReference type="ARBA" id="ARBA00004651"/>
    </source>
</evidence>
<dbReference type="InterPro" id="IPR003838">
    <property type="entry name" value="ABC3_permease_C"/>
</dbReference>
<dbReference type="GO" id="GO:0005886">
    <property type="term" value="C:plasma membrane"/>
    <property type="evidence" value="ECO:0007669"/>
    <property type="project" value="UniProtKB-SubCell"/>
</dbReference>
<feature type="transmembrane region" description="Helical" evidence="7">
    <location>
        <begin position="404"/>
        <end position="424"/>
    </location>
</feature>
<accession>A0A7S7AVD8</accession>
<dbReference type="EMBL" id="CP061839">
    <property type="protein sequence ID" value="QOW59707.1"/>
    <property type="molecule type" value="Genomic_DNA"/>
</dbReference>
<evidence type="ECO:0000256" key="2">
    <source>
        <dbReference type="ARBA" id="ARBA00022475"/>
    </source>
</evidence>
<evidence type="ECO:0000256" key="4">
    <source>
        <dbReference type="ARBA" id="ARBA00022989"/>
    </source>
</evidence>
<dbReference type="Proteomes" id="UP000593915">
    <property type="component" value="Chromosome"/>
</dbReference>
<feature type="transmembrane region" description="Helical" evidence="7">
    <location>
        <begin position="342"/>
        <end position="362"/>
    </location>
</feature>
<keyword evidence="2" id="KW-1003">Cell membrane</keyword>
<feature type="transmembrane region" description="Helical" evidence="7">
    <location>
        <begin position="368"/>
        <end position="392"/>
    </location>
</feature>
<dbReference type="PANTHER" id="PTHR30572:SF4">
    <property type="entry name" value="ABC TRANSPORTER PERMEASE YTRF"/>
    <property type="match status" value="1"/>
</dbReference>
<organism evidence="9 10">
    <name type="scientific">Treponema pedis</name>
    <dbReference type="NCBI Taxonomy" id="409322"/>
    <lineage>
        <taxon>Bacteria</taxon>
        <taxon>Pseudomonadati</taxon>
        <taxon>Spirochaetota</taxon>
        <taxon>Spirochaetia</taxon>
        <taxon>Spirochaetales</taxon>
        <taxon>Treponemataceae</taxon>
        <taxon>Treponema</taxon>
    </lineage>
</organism>
<comment type="subcellular location">
    <subcellularLocation>
        <location evidence="1">Cell membrane</location>
        <topology evidence="1">Multi-pass membrane protein</topology>
    </subcellularLocation>
</comment>
<name>A0A7S7AVD8_9SPIR</name>
<evidence type="ECO:0000313" key="9">
    <source>
        <dbReference type="EMBL" id="QOW59707.1"/>
    </source>
</evidence>
<reference evidence="9 10" key="1">
    <citation type="submission" date="2020-09" db="EMBL/GenBank/DDBJ databases">
        <title>Characterization of Treponema spp. from bovine digital dermatitis in Korea.</title>
        <authorList>
            <person name="Espiritu H.M."/>
            <person name="Cho Y.I."/>
            <person name="Mamuad L."/>
        </authorList>
    </citation>
    <scope>NUCLEOTIDE SEQUENCE [LARGE SCALE GENOMIC DNA]</scope>
    <source>
        <strain evidence="9 10">KS1</strain>
    </source>
</reference>
<dbReference type="RefSeq" id="WP_194075341.1">
    <property type="nucleotide sequence ID" value="NZ_CP061839.1"/>
</dbReference>
<evidence type="ECO:0000256" key="7">
    <source>
        <dbReference type="SAM" id="Phobius"/>
    </source>
</evidence>
<comment type="similarity">
    <text evidence="6">Belongs to the ABC-4 integral membrane protein family.</text>
</comment>
<evidence type="ECO:0000256" key="5">
    <source>
        <dbReference type="ARBA" id="ARBA00023136"/>
    </source>
</evidence>
<keyword evidence="4 7" id="KW-1133">Transmembrane helix</keyword>
<keyword evidence="3 7" id="KW-0812">Transmembrane</keyword>
<gene>
    <name evidence="9" type="ORF">IFE08_07415</name>
</gene>
<feature type="transmembrane region" description="Helical" evidence="7">
    <location>
        <begin position="20"/>
        <end position="39"/>
    </location>
</feature>
<dbReference type="AlphaFoldDB" id="A0A7S7AVD8"/>
<protein>
    <submittedName>
        <fullName evidence="9">FtsX-like permease family protein</fullName>
    </submittedName>
</protein>